<keyword evidence="2" id="KW-1133">Transmembrane helix</keyword>
<name>A0A8J7I7N2_9NOST</name>
<dbReference type="EMBL" id="JAECZA010000144">
    <property type="protein sequence ID" value="MBH8575438.1"/>
    <property type="molecule type" value="Genomic_DNA"/>
</dbReference>
<feature type="transmembrane region" description="Helical" evidence="2">
    <location>
        <begin position="372"/>
        <end position="394"/>
    </location>
</feature>
<feature type="region of interest" description="Disordered" evidence="1">
    <location>
        <begin position="719"/>
        <end position="767"/>
    </location>
</feature>
<dbReference type="AlphaFoldDB" id="A0A8J7I7N2"/>
<accession>A0A8J7I7N2</accession>
<keyword evidence="2" id="KW-0812">Transmembrane</keyword>
<comment type="caution">
    <text evidence="3">The sequence shown here is derived from an EMBL/GenBank/DDBJ whole genome shotgun (WGS) entry which is preliminary data.</text>
</comment>
<organism evidence="3 4">
    <name type="scientific">Dendronalium phyllosphericum CENA369</name>
    <dbReference type="NCBI Taxonomy" id="1725256"/>
    <lineage>
        <taxon>Bacteria</taxon>
        <taxon>Bacillati</taxon>
        <taxon>Cyanobacteriota</taxon>
        <taxon>Cyanophyceae</taxon>
        <taxon>Nostocales</taxon>
        <taxon>Nostocaceae</taxon>
        <taxon>Dendronalium</taxon>
        <taxon>Dendronalium phyllosphericum</taxon>
    </lineage>
</organism>
<protein>
    <submittedName>
        <fullName evidence="3">Uncharacterized protein</fullName>
    </submittedName>
</protein>
<gene>
    <name evidence="3" type="ORF">I8752_20985</name>
</gene>
<proteinExistence type="predicted"/>
<sequence length="767" mass="84880">MLNLITPLKVILNPPTRLEGFPGESVILNISLINQGEQGAAIDVFVDPTAQTLLPWCPSPRKRVTLDPQQACEVSLVFDIPRDALPGSYPYTVVVDAPEHYPEETPIHYPGSLEVLVKEQTVTRSEKLTFSISPATSPTQPLLIQPNQHQTLSVIVNNHSNRVDRFRLHCLDLDKTWFTIRYPDNELSDLGVVSSTDGLELNPGSQGKIIIEFHYPPDMPAGRYSPTLQLISDNAPEQVFLDLVYLEVKPKLHLSAELETILGKVSHSPGQYRLTLTNHGNSIRELAVSASSRDETESCSYVCSPSSVNLLIGETATINLTVYPKHKWRRPLFGYGLELPFQINLHDLQALPTPENLPMGLLVWKARPWWQFLLLLLAGVGALSGLGFLIWFMFFKPVPPPILAEFKPDSASYTEGGRVRLNWTIANSDRLEQLVISATKDRIASSPQVYNFRQGVPTELKRYCQISDGDRNLTCTNVDTGARLAGAYTFQLQIKAKSAQELIQQKLDVVIQPQPLPQVSSIAARQSQLEKGKPLTLSWKIENFSQLSQLQVIGQLKEGKPTLLKTYDFQKQIPLELTKQCQPPVNETLSCSNVDIGLPAKPGDYAISLQPVSSGSQKQSPPSKAIQVQLKPTPLRVINFTLNNQSSETNPSIFLKVGQIVTLNWQVQGDGVKVKLEPLGDVPASGSRTFKATTNLSEIILTAETEQGQSVKRAFLLQVDTPKPPPKPTNISPPSTNPPRGIPVLPPPAQNNQRPLLLPPLSIKRFK</sequence>
<reference evidence="3 4" key="1">
    <citation type="journal article" date="2021" name="Int. J. Syst. Evol. Microbiol.">
        <title>Amazonocrinis nigriterrae gen. nov., sp. nov., Atlanticothrix silvestris gen. nov., sp. nov. and Dendronalium phyllosphericum gen. nov., sp. nov., nostocacean cyanobacteria from Brazilian environments.</title>
        <authorList>
            <person name="Alvarenga D.O."/>
            <person name="Andreote A.P.D."/>
            <person name="Branco L.H.Z."/>
            <person name="Delbaje E."/>
            <person name="Cruz R.B."/>
            <person name="Varani A.M."/>
            <person name="Fiore M.F."/>
        </authorList>
    </citation>
    <scope>NUCLEOTIDE SEQUENCE [LARGE SCALE GENOMIC DNA]</scope>
    <source>
        <strain evidence="3 4">CENA369</strain>
    </source>
</reference>
<dbReference type="Proteomes" id="UP000662314">
    <property type="component" value="Unassembled WGS sequence"/>
</dbReference>
<keyword evidence="4" id="KW-1185">Reference proteome</keyword>
<feature type="compositionally biased region" description="Pro residues" evidence="1">
    <location>
        <begin position="735"/>
        <end position="749"/>
    </location>
</feature>
<evidence type="ECO:0000256" key="1">
    <source>
        <dbReference type="SAM" id="MobiDB-lite"/>
    </source>
</evidence>
<keyword evidence="2" id="KW-0472">Membrane</keyword>
<evidence type="ECO:0000313" key="4">
    <source>
        <dbReference type="Proteomes" id="UP000662314"/>
    </source>
</evidence>
<feature type="compositionally biased region" description="Low complexity" evidence="1">
    <location>
        <begin position="750"/>
        <end position="761"/>
    </location>
</feature>
<evidence type="ECO:0000256" key="2">
    <source>
        <dbReference type="SAM" id="Phobius"/>
    </source>
</evidence>
<dbReference type="RefSeq" id="WP_214434223.1">
    <property type="nucleotide sequence ID" value="NZ_CAWPUQ010000051.1"/>
</dbReference>
<evidence type="ECO:0000313" key="3">
    <source>
        <dbReference type="EMBL" id="MBH8575438.1"/>
    </source>
</evidence>